<dbReference type="PANTHER" id="PTHR42721">
    <property type="entry name" value="SUGAR HYDROLASE-RELATED"/>
    <property type="match status" value="1"/>
</dbReference>
<dbReference type="SMART" id="SM01217">
    <property type="entry name" value="Fn3_like"/>
    <property type="match status" value="1"/>
</dbReference>
<reference evidence="7" key="1">
    <citation type="submission" date="2016-10" db="EMBL/GenBank/DDBJ databases">
        <authorList>
            <person name="Varghese N."/>
            <person name="Submissions S."/>
        </authorList>
    </citation>
    <scope>NUCLEOTIDE SEQUENCE [LARGE SCALE GENOMIC DNA]</scope>
    <source>
        <strain evidence="7">DSM 14807</strain>
    </source>
</reference>
<keyword evidence="2 4" id="KW-0732">Signal</keyword>
<gene>
    <name evidence="6" type="ORF">SAMN05660895_0114</name>
</gene>
<name>A0A1I7MYK4_9BACT</name>
<dbReference type="InterPro" id="IPR036962">
    <property type="entry name" value="Glyco_hydro_3_N_sf"/>
</dbReference>
<proteinExistence type="inferred from homology"/>
<evidence type="ECO:0000256" key="2">
    <source>
        <dbReference type="ARBA" id="ARBA00022729"/>
    </source>
</evidence>
<dbReference type="InterPro" id="IPR013783">
    <property type="entry name" value="Ig-like_fold"/>
</dbReference>
<keyword evidence="3" id="KW-0378">Hydrolase</keyword>
<dbReference type="InterPro" id="IPR001764">
    <property type="entry name" value="Glyco_hydro_3_N"/>
</dbReference>
<dbReference type="Pfam" id="PF14310">
    <property type="entry name" value="Fn3-like"/>
    <property type="match status" value="1"/>
</dbReference>
<dbReference type="Pfam" id="PF00933">
    <property type="entry name" value="Glyco_hydro_3"/>
    <property type="match status" value="1"/>
</dbReference>
<dbReference type="GO" id="GO:0046556">
    <property type="term" value="F:alpha-L-arabinofuranosidase activity"/>
    <property type="evidence" value="ECO:0007669"/>
    <property type="project" value="TreeGrafter"/>
</dbReference>
<dbReference type="InterPro" id="IPR017853">
    <property type="entry name" value="GH"/>
</dbReference>
<evidence type="ECO:0000256" key="3">
    <source>
        <dbReference type="ARBA" id="ARBA00022801"/>
    </source>
</evidence>
<dbReference type="SUPFAM" id="SSF51445">
    <property type="entry name" value="(Trans)glycosidases"/>
    <property type="match status" value="1"/>
</dbReference>
<evidence type="ECO:0000313" key="7">
    <source>
        <dbReference type="Proteomes" id="UP000199537"/>
    </source>
</evidence>
<dbReference type="GO" id="GO:0045493">
    <property type="term" value="P:xylan catabolic process"/>
    <property type="evidence" value="ECO:0007669"/>
    <property type="project" value="InterPro"/>
</dbReference>
<dbReference type="GO" id="GO:0031222">
    <property type="term" value="P:arabinan catabolic process"/>
    <property type="evidence" value="ECO:0007669"/>
    <property type="project" value="TreeGrafter"/>
</dbReference>
<dbReference type="InterPro" id="IPR026891">
    <property type="entry name" value="Fn3-like"/>
</dbReference>
<dbReference type="AlphaFoldDB" id="A0A1I7MYK4"/>
<dbReference type="Proteomes" id="UP000199537">
    <property type="component" value="Unassembled WGS sequence"/>
</dbReference>
<dbReference type="Gene3D" id="3.40.50.1700">
    <property type="entry name" value="Glycoside hydrolase family 3 C-terminal domain"/>
    <property type="match status" value="1"/>
</dbReference>
<evidence type="ECO:0000313" key="6">
    <source>
        <dbReference type="EMBL" id="SFV27448.1"/>
    </source>
</evidence>
<feature type="chain" id="PRO_5011471108" evidence="4">
    <location>
        <begin position="27"/>
        <end position="730"/>
    </location>
</feature>
<organism evidence="6 7">
    <name type="scientific">Thermoflavifilum thermophilum</name>
    <dbReference type="NCBI Taxonomy" id="1393122"/>
    <lineage>
        <taxon>Bacteria</taxon>
        <taxon>Pseudomonadati</taxon>
        <taxon>Bacteroidota</taxon>
        <taxon>Chitinophagia</taxon>
        <taxon>Chitinophagales</taxon>
        <taxon>Chitinophagaceae</taxon>
        <taxon>Thermoflavifilum</taxon>
    </lineage>
</organism>
<keyword evidence="7" id="KW-1185">Reference proteome</keyword>
<dbReference type="InterPro" id="IPR002772">
    <property type="entry name" value="Glyco_hydro_3_C"/>
</dbReference>
<protein>
    <submittedName>
        <fullName evidence="6">Beta-glucosidase</fullName>
    </submittedName>
</protein>
<evidence type="ECO:0000259" key="5">
    <source>
        <dbReference type="SMART" id="SM01217"/>
    </source>
</evidence>
<evidence type="ECO:0000256" key="1">
    <source>
        <dbReference type="ARBA" id="ARBA00005336"/>
    </source>
</evidence>
<comment type="similarity">
    <text evidence="1">Belongs to the glycosyl hydrolase 3 family.</text>
</comment>
<feature type="domain" description="Fibronectin type III-like" evidence="5">
    <location>
        <begin position="638"/>
        <end position="709"/>
    </location>
</feature>
<dbReference type="InterPro" id="IPR036881">
    <property type="entry name" value="Glyco_hydro_3_C_sf"/>
</dbReference>
<dbReference type="PANTHER" id="PTHR42721:SF3">
    <property type="entry name" value="BETA-D-XYLOSIDASE 5-RELATED"/>
    <property type="match status" value="1"/>
</dbReference>
<dbReference type="Gene3D" id="3.20.20.300">
    <property type="entry name" value="Glycoside hydrolase, family 3, N-terminal domain"/>
    <property type="match status" value="1"/>
</dbReference>
<dbReference type="PRINTS" id="PR00133">
    <property type="entry name" value="GLHYDRLASE3"/>
</dbReference>
<dbReference type="SUPFAM" id="SSF52279">
    <property type="entry name" value="Beta-D-glucan exohydrolase, C-terminal domain"/>
    <property type="match status" value="1"/>
</dbReference>
<evidence type="ECO:0000256" key="4">
    <source>
        <dbReference type="SAM" id="SignalP"/>
    </source>
</evidence>
<sequence length="730" mass="80214">MVKNPYFRTTWITWMFCLGIYVSASAQDTLAFLNPSLPLDQRISDLLHRMTLEEKVSQMQNASPAIPRLHIPAYNWWSEALHGVARSGVATIFPEPIGLAATFDDSLEYEIATAISDEARAMFNAAAAKGKHEQYGGLTFWTPNINIFRDPRWGRGQETYGEDPYLTSRMATAFIRGMQGHDARYLKTAACAKHYVVHSGPEGLRHQFDAQASLHDLYDTYLPAFHAAVKAGVEAVMCAYNSTNGQPCCANTYLLDTVLRKNWGFRGHIVSDCGAIGDIYAGHHYVNSEAAAAAIAVKRGVNLDCGNEYALLPEAIRQGLLTEADIDSALVPLLRTRFKLGLFDPPAYNPYNAISPAVINSTAHRQLARRAAEESIVLLKNNGVLPLRNDLPKYFITGPNATNLDVLIGNYYGVNPHMVTILEGIAGAIAPGSQLQYKPGCLLAWPNANPIDWTTGEARSADVTFVVMGLSGLLEGEEGDAIASVDRGDRATYDLPANQIDFLRKLRANNSKPIVAIITGGSPVNLAPVDSLADAVLMVWYPGEEGGNAVAGVIFGKTSPAGKLPITFPKSYSQLPPFEDYSMQGRTYRYMTAEPLYPFGYGLTYGKFEFAHGRLQQQDSVLHISVEVSNRGSRAAADVIQLYVTPPQGKKDFPIPRYMLRGFRRIQLQSGQTELVNFDLPLQALQVVDTQGRKVWLKGIYEINIGESLPDARSQQLGMARPVSITYELK</sequence>
<dbReference type="Pfam" id="PF01915">
    <property type="entry name" value="Glyco_hydro_3_C"/>
    <property type="match status" value="1"/>
</dbReference>
<dbReference type="STRING" id="1393122.SAMN05660895_0114"/>
<dbReference type="EMBL" id="FPCJ01000001">
    <property type="protein sequence ID" value="SFV27448.1"/>
    <property type="molecule type" value="Genomic_DNA"/>
</dbReference>
<dbReference type="Gene3D" id="2.60.40.10">
    <property type="entry name" value="Immunoglobulins"/>
    <property type="match status" value="1"/>
</dbReference>
<dbReference type="GO" id="GO:0009044">
    <property type="term" value="F:xylan 1,4-beta-xylosidase activity"/>
    <property type="evidence" value="ECO:0007669"/>
    <property type="project" value="InterPro"/>
</dbReference>
<dbReference type="InterPro" id="IPR044993">
    <property type="entry name" value="BXL"/>
</dbReference>
<accession>A0A1I7MYK4</accession>
<dbReference type="RefSeq" id="WP_222842542.1">
    <property type="nucleotide sequence ID" value="NZ_FPCJ01000001.1"/>
</dbReference>
<feature type="signal peptide" evidence="4">
    <location>
        <begin position="1"/>
        <end position="26"/>
    </location>
</feature>